<evidence type="ECO:0000313" key="2">
    <source>
        <dbReference type="Proteomes" id="UP000215931"/>
    </source>
</evidence>
<dbReference type="Proteomes" id="UP000215931">
    <property type="component" value="Unassembled WGS sequence"/>
</dbReference>
<organism evidence="1 2">
    <name type="scientific">Mesorhizobium wenxiniae</name>
    <dbReference type="NCBI Taxonomy" id="2014805"/>
    <lineage>
        <taxon>Bacteria</taxon>
        <taxon>Pseudomonadati</taxon>
        <taxon>Pseudomonadota</taxon>
        <taxon>Alphaproteobacteria</taxon>
        <taxon>Hyphomicrobiales</taxon>
        <taxon>Phyllobacteriaceae</taxon>
        <taxon>Mesorhizobium</taxon>
    </lineage>
</organism>
<dbReference type="OrthoDB" id="7916555at2"/>
<keyword evidence="2" id="KW-1185">Reference proteome</keyword>
<dbReference type="InterPro" id="IPR046882">
    <property type="entry name" value="Sp-DndD"/>
</dbReference>
<dbReference type="EMBL" id="NPKH01000011">
    <property type="protein sequence ID" value="PAP96926.1"/>
    <property type="molecule type" value="Genomic_DNA"/>
</dbReference>
<accession>A0A271KML5</accession>
<gene>
    <name evidence="1" type="ORF">CIT31_04355</name>
</gene>
<sequence>MSDTNTTENSLSDLPLWVDEDARSILERVCEQHNVPVDVLTELVSLQRERQHQERASGIYPRIEEILGRMD</sequence>
<proteinExistence type="predicted"/>
<dbReference type="AlphaFoldDB" id="A0A271KML5"/>
<evidence type="ECO:0000313" key="1">
    <source>
        <dbReference type="EMBL" id="PAP96926.1"/>
    </source>
</evidence>
<name>A0A271KML5_9HYPH</name>
<protein>
    <submittedName>
        <fullName evidence="1">Uncharacterized protein</fullName>
    </submittedName>
</protein>
<reference evidence="1 2" key="1">
    <citation type="submission" date="2017-08" db="EMBL/GenBank/DDBJ databases">
        <title>Mesorhizobium wenxinae sp. nov., a novel rhizobial species isolated from root nodules of chickpea (Cicer arietinum L.).</title>
        <authorList>
            <person name="Zhang J."/>
        </authorList>
    </citation>
    <scope>NUCLEOTIDE SEQUENCE [LARGE SCALE GENOMIC DNA]</scope>
    <source>
        <strain evidence="2">WYCCWR 10019</strain>
    </source>
</reference>
<dbReference type="RefSeq" id="WP_095517566.1">
    <property type="nucleotide sequence ID" value="NZ_NPKH01000011.1"/>
</dbReference>
<dbReference type="Pfam" id="PF20306">
    <property type="entry name" value="Sp-DndD"/>
    <property type="match status" value="1"/>
</dbReference>
<comment type="caution">
    <text evidence="1">The sequence shown here is derived from an EMBL/GenBank/DDBJ whole genome shotgun (WGS) entry which is preliminary data.</text>
</comment>